<gene>
    <name evidence="1" type="ORF">HYC85_029288</name>
</gene>
<organism evidence="1 2">
    <name type="scientific">Camellia sinensis</name>
    <name type="common">Tea plant</name>
    <name type="synonym">Thea sinensis</name>
    <dbReference type="NCBI Taxonomy" id="4442"/>
    <lineage>
        <taxon>Eukaryota</taxon>
        <taxon>Viridiplantae</taxon>
        <taxon>Streptophyta</taxon>
        <taxon>Embryophyta</taxon>
        <taxon>Tracheophyta</taxon>
        <taxon>Spermatophyta</taxon>
        <taxon>Magnoliopsida</taxon>
        <taxon>eudicotyledons</taxon>
        <taxon>Gunneridae</taxon>
        <taxon>Pentapetalae</taxon>
        <taxon>asterids</taxon>
        <taxon>Ericales</taxon>
        <taxon>Theaceae</taxon>
        <taxon>Camellia</taxon>
    </lineage>
</organism>
<protein>
    <submittedName>
        <fullName evidence="1">Uncharacterized protein</fullName>
    </submittedName>
</protein>
<dbReference type="AlphaFoldDB" id="A0A7J7FY91"/>
<dbReference type="EMBL" id="JACBKZ010000014">
    <property type="protein sequence ID" value="KAF5933117.1"/>
    <property type="molecule type" value="Genomic_DNA"/>
</dbReference>
<sequence length="63" mass="6729">MHQMCHPTAGNTSSYALADHTDNTRVAGLYPNSGSEIEPKMMVLSALRPSEDKLETCGPAGHT</sequence>
<reference evidence="1 2" key="2">
    <citation type="submission" date="2020-07" db="EMBL/GenBank/DDBJ databases">
        <title>Genome assembly of wild tea tree DASZ reveals pedigree and selection history of tea varieties.</title>
        <authorList>
            <person name="Zhang W."/>
        </authorList>
    </citation>
    <scope>NUCLEOTIDE SEQUENCE [LARGE SCALE GENOMIC DNA]</scope>
    <source>
        <strain evidence="2">cv. G240</strain>
        <tissue evidence="1">Leaf</tissue>
    </source>
</reference>
<dbReference type="Proteomes" id="UP000593564">
    <property type="component" value="Unassembled WGS sequence"/>
</dbReference>
<evidence type="ECO:0000313" key="1">
    <source>
        <dbReference type="EMBL" id="KAF5933117.1"/>
    </source>
</evidence>
<reference evidence="2" key="1">
    <citation type="journal article" date="2020" name="Nat. Commun.">
        <title>Genome assembly of wild tea tree DASZ reveals pedigree and selection history of tea varieties.</title>
        <authorList>
            <person name="Zhang W."/>
            <person name="Zhang Y."/>
            <person name="Qiu H."/>
            <person name="Guo Y."/>
            <person name="Wan H."/>
            <person name="Zhang X."/>
            <person name="Scossa F."/>
            <person name="Alseekh S."/>
            <person name="Zhang Q."/>
            <person name="Wang P."/>
            <person name="Xu L."/>
            <person name="Schmidt M.H."/>
            <person name="Jia X."/>
            <person name="Li D."/>
            <person name="Zhu A."/>
            <person name="Guo F."/>
            <person name="Chen W."/>
            <person name="Ni D."/>
            <person name="Usadel B."/>
            <person name="Fernie A.R."/>
            <person name="Wen W."/>
        </authorList>
    </citation>
    <scope>NUCLEOTIDE SEQUENCE [LARGE SCALE GENOMIC DNA]</scope>
    <source>
        <strain evidence="2">cv. G240</strain>
    </source>
</reference>
<proteinExistence type="predicted"/>
<accession>A0A7J7FY91</accession>
<keyword evidence="2" id="KW-1185">Reference proteome</keyword>
<evidence type="ECO:0000313" key="2">
    <source>
        <dbReference type="Proteomes" id="UP000593564"/>
    </source>
</evidence>
<name>A0A7J7FY91_CAMSI</name>
<comment type="caution">
    <text evidence="1">The sequence shown here is derived from an EMBL/GenBank/DDBJ whole genome shotgun (WGS) entry which is preliminary data.</text>
</comment>